<comment type="caution">
    <text evidence="8">The sequence shown here is derived from an EMBL/GenBank/DDBJ whole genome shotgun (WGS) entry which is preliminary data.</text>
</comment>
<protein>
    <recommendedName>
        <fullName evidence="7">ATP synthase subunit delta</fullName>
    </recommendedName>
    <alternativeName>
        <fullName evidence="7">ATP synthase F(1) sector subunit delta</fullName>
    </alternativeName>
    <alternativeName>
        <fullName evidence="7">F-type ATPase subunit delta</fullName>
        <shortName evidence="7">F-ATPase subunit delta</shortName>
    </alternativeName>
</protein>
<comment type="function">
    <text evidence="7">This protein is part of the stalk that links CF(0) to CF(1). It either transmits conformational changes from CF(0) to CF(1) or is implicated in proton conduction.</text>
</comment>
<accession>A0A368ZIG0</accession>
<dbReference type="Pfam" id="PF00213">
    <property type="entry name" value="OSCP"/>
    <property type="match status" value="1"/>
</dbReference>
<evidence type="ECO:0000313" key="8">
    <source>
        <dbReference type="EMBL" id="RCW93534.1"/>
    </source>
</evidence>
<dbReference type="RefSeq" id="WP_114308051.1">
    <property type="nucleotide sequence ID" value="NZ_QPJO01000001.1"/>
</dbReference>
<evidence type="ECO:0000256" key="3">
    <source>
        <dbReference type="ARBA" id="ARBA00022781"/>
    </source>
</evidence>
<comment type="subcellular location">
    <subcellularLocation>
        <location evidence="7">Cell membrane</location>
        <topology evidence="7">Peripheral membrane protein</topology>
    </subcellularLocation>
    <subcellularLocation>
        <location evidence="1">Membrane</location>
    </subcellularLocation>
</comment>
<keyword evidence="9" id="KW-1185">Reference proteome</keyword>
<evidence type="ECO:0000256" key="5">
    <source>
        <dbReference type="ARBA" id="ARBA00023136"/>
    </source>
</evidence>
<dbReference type="HAMAP" id="MF_01416">
    <property type="entry name" value="ATP_synth_delta_bact"/>
    <property type="match status" value="1"/>
</dbReference>
<dbReference type="InterPro" id="IPR026015">
    <property type="entry name" value="ATP_synth_OSCP/delta_N_sf"/>
</dbReference>
<keyword evidence="6 7" id="KW-0066">ATP synthesis</keyword>
<evidence type="ECO:0000256" key="6">
    <source>
        <dbReference type="ARBA" id="ARBA00023310"/>
    </source>
</evidence>
<evidence type="ECO:0000256" key="4">
    <source>
        <dbReference type="ARBA" id="ARBA00023065"/>
    </source>
</evidence>
<evidence type="ECO:0000256" key="7">
    <source>
        <dbReference type="HAMAP-Rule" id="MF_01416"/>
    </source>
</evidence>
<keyword evidence="5 7" id="KW-0472">Membrane</keyword>
<proteinExistence type="inferred from homology"/>
<dbReference type="AlphaFoldDB" id="A0A368ZIG0"/>
<dbReference type="PRINTS" id="PR00125">
    <property type="entry name" value="ATPASEDELTA"/>
</dbReference>
<reference evidence="8 9" key="1">
    <citation type="submission" date="2018-07" db="EMBL/GenBank/DDBJ databases">
        <title>Genomic Encyclopedia of Type Strains, Phase III (KMG-III): the genomes of soil and plant-associated and newly described type strains.</title>
        <authorList>
            <person name="Whitman W."/>
        </authorList>
    </citation>
    <scope>NUCLEOTIDE SEQUENCE [LARGE SCALE GENOMIC DNA]</scope>
    <source>
        <strain evidence="8 9">CECT 7958</strain>
    </source>
</reference>
<evidence type="ECO:0000313" key="9">
    <source>
        <dbReference type="Proteomes" id="UP000253436"/>
    </source>
</evidence>
<dbReference type="OrthoDB" id="9802471at2"/>
<name>A0A368ZIG0_9FLAO</name>
<organism evidence="8 9">
    <name type="scientific">Winogradskyella arenosi</name>
    <dbReference type="NCBI Taxonomy" id="533325"/>
    <lineage>
        <taxon>Bacteria</taxon>
        <taxon>Pseudomonadati</taxon>
        <taxon>Bacteroidota</taxon>
        <taxon>Flavobacteriia</taxon>
        <taxon>Flavobacteriales</taxon>
        <taxon>Flavobacteriaceae</taxon>
        <taxon>Winogradskyella</taxon>
    </lineage>
</organism>
<dbReference type="GO" id="GO:0046933">
    <property type="term" value="F:proton-transporting ATP synthase activity, rotational mechanism"/>
    <property type="evidence" value="ECO:0007669"/>
    <property type="project" value="UniProtKB-UniRule"/>
</dbReference>
<keyword evidence="7" id="KW-1003">Cell membrane</keyword>
<dbReference type="Gene3D" id="1.10.520.20">
    <property type="entry name" value="N-terminal domain of the delta subunit of the F1F0-ATP synthase"/>
    <property type="match status" value="1"/>
</dbReference>
<evidence type="ECO:0000256" key="1">
    <source>
        <dbReference type="ARBA" id="ARBA00004370"/>
    </source>
</evidence>
<dbReference type="Proteomes" id="UP000253436">
    <property type="component" value="Unassembled WGS sequence"/>
</dbReference>
<dbReference type="GO" id="GO:0005886">
    <property type="term" value="C:plasma membrane"/>
    <property type="evidence" value="ECO:0007669"/>
    <property type="project" value="UniProtKB-SubCell"/>
</dbReference>
<dbReference type="GO" id="GO:0045259">
    <property type="term" value="C:proton-transporting ATP synthase complex"/>
    <property type="evidence" value="ECO:0007669"/>
    <property type="project" value="UniProtKB-KW"/>
</dbReference>
<sequence>MSGSRAAIRYAKAVLSLAIDQKSTDAVQSDMRTITDTIAESTDLSQMLQSPVVKASDKKAVLTHVFTNTNAVTVNLIDTLIANKRLAILNDVAVSYTHLYDEMKGMQVATVTTAVALSDDLKSKVLAKVKELTGKEAEVTNVIDESIIGGFVLRVGDIQYNASIANKLNNLKREFTLN</sequence>
<comment type="similarity">
    <text evidence="7">Belongs to the ATPase delta chain family.</text>
</comment>
<keyword evidence="3 7" id="KW-0375">Hydrogen ion transport</keyword>
<dbReference type="InterPro" id="IPR000711">
    <property type="entry name" value="ATPase_OSCP/dsu"/>
</dbReference>
<dbReference type="EMBL" id="QPJO01000001">
    <property type="protein sequence ID" value="RCW93534.1"/>
    <property type="molecule type" value="Genomic_DNA"/>
</dbReference>
<evidence type="ECO:0000256" key="2">
    <source>
        <dbReference type="ARBA" id="ARBA00022448"/>
    </source>
</evidence>
<dbReference type="PANTHER" id="PTHR11910">
    <property type="entry name" value="ATP SYNTHASE DELTA CHAIN"/>
    <property type="match status" value="1"/>
</dbReference>
<gene>
    <name evidence="7" type="primary">atpH</name>
    <name evidence="8" type="ORF">DFQ08_101329</name>
</gene>
<dbReference type="SUPFAM" id="SSF47928">
    <property type="entry name" value="N-terminal domain of the delta subunit of the F1F0-ATP synthase"/>
    <property type="match status" value="1"/>
</dbReference>
<keyword evidence="7" id="KW-0139">CF(1)</keyword>
<keyword evidence="4 7" id="KW-0406">Ion transport</keyword>
<dbReference type="NCBIfam" id="TIGR01145">
    <property type="entry name" value="ATP_synt_delta"/>
    <property type="match status" value="1"/>
</dbReference>
<keyword evidence="2 7" id="KW-0813">Transport</keyword>
<comment type="function">
    <text evidence="7">F(1)F(0) ATP synthase produces ATP from ADP in the presence of a proton or sodium gradient. F-type ATPases consist of two structural domains, F(1) containing the extramembraneous catalytic core and F(0) containing the membrane proton channel, linked together by a central stalk and a peripheral stalk. During catalysis, ATP synthesis in the catalytic domain of F(1) is coupled via a rotary mechanism of the central stalk subunits to proton translocation.</text>
</comment>